<dbReference type="SUPFAM" id="SSF55729">
    <property type="entry name" value="Acyl-CoA N-acyltransferases (Nat)"/>
    <property type="match status" value="1"/>
</dbReference>
<dbReference type="Proteomes" id="UP000243468">
    <property type="component" value="Unassembled WGS sequence"/>
</dbReference>
<protein>
    <submittedName>
        <fullName evidence="2">Protein N-acetyltransferase, RimJ/RimL family</fullName>
    </submittedName>
</protein>
<proteinExistence type="predicted"/>
<dbReference type="GO" id="GO:0016747">
    <property type="term" value="F:acyltransferase activity, transferring groups other than amino-acyl groups"/>
    <property type="evidence" value="ECO:0007669"/>
    <property type="project" value="InterPro"/>
</dbReference>
<dbReference type="PANTHER" id="PTHR43610">
    <property type="entry name" value="BLL6696 PROTEIN"/>
    <property type="match status" value="1"/>
</dbReference>
<keyword evidence="3" id="KW-1185">Reference proteome</keyword>
<sequence>MNIPVLESRIYQLVLEPLTWAHFADLEVACAEGDLGEVLYNSVPYLHNLRNYFTQAFEQQAKDERMAFAVIDINCGRAIGTTSYHDIKPEIPRFEIGYTWYAKRYQRTYVNRVCKYLLLQHAFEHLNAQVIGLRTDHLNVASQKAIEGIGAKRDGIIRCHMLRKDGVTLRDSYMYSILKSEWVDVKALLQSKLMQYSGKNDFEI</sequence>
<dbReference type="STRING" id="1226327.SAMN05421732_101662"/>
<accession>A0A1G6H3W2</accession>
<keyword evidence="2" id="KW-0808">Transferase</keyword>
<gene>
    <name evidence="2" type="ORF">SAMN05421732_101662</name>
</gene>
<evidence type="ECO:0000313" key="2">
    <source>
        <dbReference type="EMBL" id="SDB89027.1"/>
    </source>
</evidence>
<feature type="domain" description="N-acetyltransferase" evidence="1">
    <location>
        <begin position="13"/>
        <end position="152"/>
    </location>
</feature>
<dbReference type="Gene3D" id="3.40.630.30">
    <property type="match status" value="1"/>
</dbReference>
<dbReference type="Pfam" id="PF13302">
    <property type="entry name" value="Acetyltransf_3"/>
    <property type="match status" value="1"/>
</dbReference>
<dbReference type="EMBL" id="FMYO01000001">
    <property type="protein sequence ID" value="SDB89027.1"/>
    <property type="molecule type" value="Genomic_DNA"/>
</dbReference>
<dbReference type="InterPro" id="IPR016181">
    <property type="entry name" value="Acyl_CoA_acyltransferase"/>
</dbReference>
<name>A0A1G6H3W2_9GAMM</name>
<dbReference type="OrthoDB" id="5295305at2"/>
<dbReference type="AlphaFoldDB" id="A0A1G6H3W2"/>
<dbReference type="PANTHER" id="PTHR43610:SF1">
    <property type="entry name" value="N-ACETYLTRANSFERASE DOMAIN-CONTAINING PROTEIN"/>
    <property type="match status" value="1"/>
</dbReference>
<evidence type="ECO:0000313" key="3">
    <source>
        <dbReference type="Proteomes" id="UP000243468"/>
    </source>
</evidence>
<dbReference type="InterPro" id="IPR000182">
    <property type="entry name" value="GNAT_dom"/>
</dbReference>
<dbReference type="RefSeq" id="WP_092818705.1">
    <property type="nucleotide sequence ID" value="NZ_BAABKJ010000005.1"/>
</dbReference>
<reference evidence="3" key="1">
    <citation type="submission" date="2016-09" db="EMBL/GenBank/DDBJ databases">
        <authorList>
            <person name="Varghese N."/>
            <person name="Submissions S."/>
        </authorList>
    </citation>
    <scope>NUCLEOTIDE SEQUENCE [LARGE SCALE GENOMIC DNA]</scope>
    <source>
        <strain evidence="3">ANC 4667</strain>
    </source>
</reference>
<organism evidence="2 3">
    <name type="scientific">Acinetobacter kookii</name>
    <dbReference type="NCBI Taxonomy" id="1226327"/>
    <lineage>
        <taxon>Bacteria</taxon>
        <taxon>Pseudomonadati</taxon>
        <taxon>Pseudomonadota</taxon>
        <taxon>Gammaproteobacteria</taxon>
        <taxon>Moraxellales</taxon>
        <taxon>Moraxellaceae</taxon>
        <taxon>Acinetobacter</taxon>
    </lineage>
</organism>
<evidence type="ECO:0000259" key="1">
    <source>
        <dbReference type="Pfam" id="PF13302"/>
    </source>
</evidence>